<dbReference type="SUPFAM" id="SSF52540">
    <property type="entry name" value="P-loop containing nucleoside triphosphate hydrolases"/>
    <property type="match status" value="1"/>
</dbReference>
<accession>A9DAQ2</accession>
<organism evidence="8 9">
    <name type="scientific">Hoeflea phototrophica (strain DSM 17068 / NCIMB 14078 / DFL-43)</name>
    <dbReference type="NCBI Taxonomy" id="411684"/>
    <lineage>
        <taxon>Bacteria</taxon>
        <taxon>Pseudomonadati</taxon>
        <taxon>Pseudomonadota</taxon>
        <taxon>Alphaproteobacteria</taxon>
        <taxon>Hyphomicrobiales</taxon>
        <taxon>Rhizobiaceae</taxon>
        <taxon>Hoeflea</taxon>
    </lineage>
</organism>
<dbReference type="InterPro" id="IPR017871">
    <property type="entry name" value="ABC_transporter-like_CS"/>
</dbReference>
<evidence type="ECO:0000256" key="3">
    <source>
        <dbReference type="ARBA" id="ARBA00022741"/>
    </source>
</evidence>
<evidence type="ECO:0000256" key="1">
    <source>
        <dbReference type="ARBA" id="ARBA00022448"/>
    </source>
</evidence>
<dbReference type="PANTHER" id="PTHR24220:SF686">
    <property type="entry name" value="BLL7988 PROTEIN"/>
    <property type="match status" value="1"/>
</dbReference>
<keyword evidence="4" id="KW-0067">ATP-binding</keyword>
<reference evidence="8 9" key="2">
    <citation type="submission" date="2012-06" db="EMBL/GenBank/DDBJ databases">
        <authorList>
            <person name="Fiebig A."/>
        </authorList>
    </citation>
    <scope>NUCLEOTIDE SEQUENCE [LARGE SCALE GENOMIC DNA]</scope>
    <source>
        <strain evidence="8 9">DFL-43</strain>
    </source>
</reference>
<dbReference type="eggNOG" id="COG1136">
    <property type="taxonomic scope" value="Bacteria"/>
</dbReference>
<keyword evidence="2" id="KW-0472">Membrane</keyword>
<sequence length="292" mass="31752">MPTRKISQDFRLSCISGRQFPQNIREREQFKSFCRLDAHQGAPIWSLYDPAMSNDPTAAAPIFDVSGLTKIYQTGEIEVRALNGVDLTLQAGEMAVLLGPSGSGKSTLLNIIGGLDRPTSGSVRFRGRELSGASDRELTAYRRDHVGFVFQFYNLIPSLTAWENVALITEVAKHPMPPSDALALVGLEDRMDHFPAQLSGGEQQRVAIARAIAKNPEVLLCDEPTGALDSATGIIVLEALARVNAETGATTAIITHNAGIQKIAHRVFSFRDGRIASEEINANQIKPSEVSW</sequence>
<dbReference type="GO" id="GO:0022857">
    <property type="term" value="F:transmembrane transporter activity"/>
    <property type="evidence" value="ECO:0007669"/>
    <property type="project" value="TreeGrafter"/>
</dbReference>
<dbReference type="CDD" id="cd03255">
    <property type="entry name" value="ABC_MJ0796_LolCDE_FtsE"/>
    <property type="match status" value="1"/>
</dbReference>
<evidence type="ECO:0000313" key="9">
    <source>
        <dbReference type="Proteomes" id="UP000004291"/>
    </source>
</evidence>
<evidence type="ECO:0000256" key="2">
    <source>
        <dbReference type="ARBA" id="ARBA00022519"/>
    </source>
</evidence>
<dbReference type="GO" id="GO:0098796">
    <property type="term" value="C:membrane protein complex"/>
    <property type="evidence" value="ECO:0007669"/>
    <property type="project" value="UniProtKB-ARBA"/>
</dbReference>
<reference evidence="8 9" key="1">
    <citation type="submission" date="2007-10" db="EMBL/GenBank/DDBJ databases">
        <authorList>
            <person name="Wagner-Dobler I."/>
            <person name="Ferriera S."/>
            <person name="Johnson J."/>
            <person name="Kravitz S."/>
            <person name="Beeson K."/>
            <person name="Sutton G."/>
            <person name="Rogers Y.-H."/>
            <person name="Friedman R."/>
            <person name="Frazier M."/>
            <person name="Venter J.C."/>
        </authorList>
    </citation>
    <scope>NUCLEOTIDE SEQUENCE [LARGE SCALE GENOMIC DNA]</scope>
    <source>
        <strain evidence="8 9">DFL-43</strain>
    </source>
</reference>
<evidence type="ECO:0000313" key="8">
    <source>
        <dbReference type="EMBL" id="EDQ32618.2"/>
    </source>
</evidence>
<dbReference type="AlphaFoldDB" id="A9DAQ2"/>
<dbReference type="InterPro" id="IPR027417">
    <property type="entry name" value="P-loop_NTPase"/>
</dbReference>
<dbReference type="PROSITE" id="PS00211">
    <property type="entry name" value="ABC_TRANSPORTER_1"/>
    <property type="match status" value="1"/>
</dbReference>
<dbReference type="GO" id="GO:0005886">
    <property type="term" value="C:plasma membrane"/>
    <property type="evidence" value="ECO:0007669"/>
    <property type="project" value="TreeGrafter"/>
</dbReference>
<comment type="caution">
    <text evidence="8">The sequence shown here is derived from an EMBL/GenBank/DDBJ whole genome shotgun (WGS) entry which is preliminary data.</text>
</comment>
<keyword evidence="1" id="KW-0813">Transport</keyword>
<feature type="domain" description="ABC transporter" evidence="7">
    <location>
        <begin position="63"/>
        <end position="292"/>
    </location>
</feature>
<dbReference type="Gene3D" id="3.40.50.300">
    <property type="entry name" value="P-loop containing nucleotide triphosphate hydrolases"/>
    <property type="match status" value="1"/>
</dbReference>
<protein>
    <submittedName>
        <fullName evidence="8">ABC-type antimicrobial peptide transport system, ATPase component</fullName>
    </submittedName>
</protein>
<name>A9DAQ2_HOEPD</name>
<dbReference type="SMART" id="SM00382">
    <property type="entry name" value="AAA"/>
    <property type="match status" value="1"/>
</dbReference>
<dbReference type="InterPro" id="IPR003439">
    <property type="entry name" value="ABC_transporter-like_ATP-bd"/>
</dbReference>
<gene>
    <name evidence="8" type="ORF">HPDFL43_03706</name>
</gene>
<keyword evidence="2" id="KW-0997">Cell inner membrane</keyword>
<keyword evidence="5" id="KW-1278">Translocase</keyword>
<proteinExistence type="inferred from homology"/>
<dbReference type="GO" id="GO:0016887">
    <property type="term" value="F:ATP hydrolysis activity"/>
    <property type="evidence" value="ECO:0007669"/>
    <property type="project" value="InterPro"/>
</dbReference>
<dbReference type="PROSITE" id="PS50893">
    <property type="entry name" value="ABC_TRANSPORTER_2"/>
    <property type="match status" value="1"/>
</dbReference>
<dbReference type="PANTHER" id="PTHR24220">
    <property type="entry name" value="IMPORT ATP-BINDING PROTEIN"/>
    <property type="match status" value="1"/>
</dbReference>
<dbReference type="GO" id="GO:0005524">
    <property type="term" value="F:ATP binding"/>
    <property type="evidence" value="ECO:0007669"/>
    <property type="project" value="UniProtKB-KW"/>
</dbReference>
<dbReference type="FunFam" id="3.40.50.300:FF:000032">
    <property type="entry name" value="Export ABC transporter ATP-binding protein"/>
    <property type="match status" value="1"/>
</dbReference>
<dbReference type="HOGENOM" id="CLU_000604_1_22_5"/>
<dbReference type="InterPro" id="IPR015854">
    <property type="entry name" value="ABC_transpr_LolD-like"/>
</dbReference>
<dbReference type="EMBL" id="ABIA03000002">
    <property type="protein sequence ID" value="EDQ32618.2"/>
    <property type="molecule type" value="Genomic_DNA"/>
</dbReference>
<dbReference type="InterPro" id="IPR017911">
    <property type="entry name" value="MacB-like_ATP-bd"/>
</dbReference>
<evidence type="ECO:0000259" key="7">
    <source>
        <dbReference type="PROSITE" id="PS50893"/>
    </source>
</evidence>
<evidence type="ECO:0000256" key="4">
    <source>
        <dbReference type="ARBA" id="ARBA00022840"/>
    </source>
</evidence>
<keyword evidence="2" id="KW-1003">Cell membrane</keyword>
<evidence type="ECO:0000256" key="5">
    <source>
        <dbReference type="ARBA" id="ARBA00022967"/>
    </source>
</evidence>
<dbReference type="Proteomes" id="UP000004291">
    <property type="component" value="Chromosome"/>
</dbReference>
<keyword evidence="3" id="KW-0547">Nucleotide-binding</keyword>
<dbReference type="Pfam" id="PF00005">
    <property type="entry name" value="ABC_tran"/>
    <property type="match status" value="1"/>
</dbReference>
<dbReference type="STRING" id="411684.HPDFL43_03706"/>
<keyword evidence="9" id="KW-1185">Reference proteome</keyword>
<dbReference type="InterPro" id="IPR003593">
    <property type="entry name" value="AAA+_ATPase"/>
</dbReference>
<evidence type="ECO:0000256" key="6">
    <source>
        <dbReference type="ARBA" id="ARBA00038388"/>
    </source>
</evidence>
<comment type="similarity">
    <text evidence="6">Belongs to the ABC transporter superfamily. Macrolide exporter (TC 3.A.1.122) family.</text>
</comment>